<reference evidence="9 10" key="1">
    <citation type="submission" date="2018-11" db="EMBL/GenBank/DDBJ databases">
        <title>Sequencing the genomes of 1000 actinobacteria strains.</title>
        <authorList>
            <person name="Klenk H.-P."/>
        </authorList>
    </citation>
    <scope>NUCLEOTIDE SEQUENCE [LARGE SCALE GENOMIC DNA]</scope>
    <source>
        <strain evidence="9 10">DSM 44781</strain>
    </source>
</reference>
<name>A0A3N4SA79_9ACTN</name>
<dbReference type="PRINTS" id="PR01036">
    <property type="entry name" value="TCRTETB"/>
</dbReference>
<feature type="transmembrane region" description="Helical" evidence="7">
    <location>
        <begin position="167"/>
        <end position="188"/>
    </location>
</feature>
<evidence type="ECO:0000256" key="5">
    <source>
        <dbReference type="ARBA" id="ARBA00023136"/>
    </source>
</evidence>
<dbReference type="PANTHER" id="PTHR42718">
    <property type="entry name" value="MAJOR FACILITATOR SUPERFAMILY MULTIDRUG TRANSPORTER MFSC"/>
    <property type="match status" value="1"/>
</dbReference>
<dbReference type="InterPro" id="IPR020846">
    <property type="entry name" value="MFS_dom"/>
</dbReference>
<feature type="transmembrane region" description="Helical" evidence="7">
    <location>
        <begin position="54"/>
        <end position="71"/>
    </location>
</feature>
<keyword evidence="4 7" id="KW-1133">Transmembrane helix</keyword>
<proteinExistence type="predicted"/>
<dbReference type="Pfam" id="PF07690">
    <property type="entry name" value="MFS_1"/>
    <property type="match status" value="1"/>
</dbReference>
<comment type="subcellular location">
    <subcellularLocation>
        <location evidence="1">Cell membrane</location>
        <topology evidence="1">Multi-pass membrane protein</topology>
    </subcellularLocation>
</comment>
<dbReference type="GO" id="GO:0005886">
    <property type="term" value="C:plasma membrane"/>
    <property type="evidence" value="ECO:0007669"/>
    <property type="project" value="UniProtKB-SubCell"/>
</dbReference>
<evidence type="ECO:0000256" key="4">
    <source>
        <dbReference type="ARBA" id="ARBA00022989"/>
    </source>
</evidence>
<evidence type="ECO:0000256" key="3">
    <source>
        <dbReference type="ARBA" id="ARBA00022692"/>
    </source>
</evidence>
<comment type="caution">
    <text evidence="9">The sequence shown here is derived from an EMBL/GenBank/DDBJ whole genome shotgun (WGS) entry which is preliminary data.</text>
</comment>
<feature type="transmembrane region" description="Helical" evidence="7">
    <location>
        <begin position="267"/>
        <end position="287"/>
    </location>
</feature>
<dbReference type="GO" id="GO:0022857">
    <property type="term" value="F:transmembrane transporter activity"/>
    <property type="evidence" value="ECO:0007669"/>
    <property type="project" value="InterPro"/>
</dbReference>
<keyword evidence="5 7" id="KW-0472">Membrane</keyword>
<dbReference type="PROSITE" id="PS00216">
    <property type="entry name" value="SUGAR_TRANSPORT_1"/>
    <property type="match status" value="1"/>
</dbReference>
<dbReference type="Gene3D" id="1.20.1250.20">
    <property type="entry name" value="MFS general substrate transporter like domains"/>
    <property type="match status" value="1"/>
</dbReference>
<evidence type="ECO:0000256" key="1">
    <source>
        <dbReference type="ARBA" id="ARBA00004651"/>
    </source>
</evidence>
<keyword evidence="10" id="KW-1185">Reference proteome</keyword>
<feature type="transmembrane region" description="Helical" evidence="7">
    <location>
        <begin position="78"/>
        <end position="104"/>
    </location>
</feature>
<feature type="transmembrane region" description="Helical" evidence="7">
    <location>
        <begin position="200"/>
        <end position="218"/>
    </location>
</feature>
<dbReference type="SUPFAM" id="SSF103473">
    <property type="entry name" value="MFS general substrate transporter"/>
    <property type="match status" value="1"/>
</dbReference>
<dbReference type="CDD" id="cd17321">
    <property type="entry name" value="MFS_MMR_MDR_like"/>
    <property type="match status" value="1"/>
</dbReference>
<dbReference type="GO" id="GO:0046677">
    <property type="term" value="P:response to antibiotic"/>
    <property type="evidence" value="ECO:0007669"/>
    <property type="project" value="UniProtKB-KW"/>
</dbReference>
<feature type="transmembrane region" description="Helical" evidence="7">
    <location>
        <begin position="333"/>
        <end position="350"/>
    </location>
</feature>
<keyword evidence="2" id="KW-0813">Transport</keyword>
<gene>
    <name evidence="9" type="ORF">EDD38_3890</name>
</gene>
<dbReference type="EMBL" id="RKQG01000001">
    <property type="protein sequence ID" value="RPE35540.1"/>
    <property type="molecule type" value="Genomic_DNA"/>
</dbReference>
<evidence type="ECO:0000313" key="9">
    <source>
        <dbReference type="EMBL" id="RPE35540.1"/>
    </source>
</evidence>
<evidence type="ECO:0000313" key="10">
    <source>
        <dbReference type="Proteomes" id="UP000266906"/>
    </source>
</evidence>
<dbReference type="InterPro" id="IPR011701">
    <property type="entry name" value="MFS"/>
</dbReference>
<protein>
    <submittedName>
        <fullName evidence="9">EmrB/QacA subfamily drug resistance transporter</fullName>
    </submittedName>
</protein>
<feature type="transmembrane region" description="Helical" evidence="7">
    <location>
        <begin position="434"/>
        <end position="451"/>
    </location>
</feature>
<evidence type="ECO:0000256" key="2">
    <source>
        <dbReference type="ARBA" id="ARBA00022448"/>
    </source>
</evidence>
<feature type="transmembrane region" description="Helical" evidence="7">
    <location>
        <begin position="406"/>
        <end position="428"/>
    </location>
</feature>
<keyword evidence="6" id="KW-0046">Antibiotic resistance</keyword>
<dbReference type="Gene3D" id="1.20.1720.10">
    <property type="entry name" value="Multidrug resistance protein D"/>
    <property type="match status" value="1"/>
</dbReference>
<evidence type="ECO:0000256" key="7">
    <source>
        <dbReference type="SAM" id="Phobius"/>
    </source>
</evidence>
<keyword evidence="3 7" id="KW-0812">Transmembrane</keyword>
<dbReference type="RefSeq" id="WP_279633979.1">
    <property type="nucleotide sequence ID" value="NZ_RKQG01000001.1"/>
</dbReference>
<organism evidence="9 10">
    <name type="scientific">Kitasatospora cineracea</name>
    <dbReference type="NCBI Taxonomy" id="88074"/>
    <lineage>
        <taxon>Bacteria</taxon>
        <taxon>Bacillati</taxon>
        <taxon>Actinomycetota</taxon>
        <taxon>Actinomycetes</taxon>
        <taxon>Kitasatosporales</taxon>
        <taxon>Streptomycetaceae</taxon>
        <taxon>Kitasatospora</taxon>
    </lineage>
</organism>
<feature type="domain" description="Major facilitator superfamily (MFS) profile" evidence="8">
    <location>
        <begin position="12"/>
        <end position="458"/>
    </location>
</feature>
<feature type="transmembrane region" description="Helical" evidence="7">
    <location>
        <begin position="135"/>
        <end position="155"/>
    </location>
</feature>
<evidence type="ECO:0000256" key="6">
    <source>
        <dbReference type="ARBA" id="ARBA00023251"/>
    </source>
</evidence>
<dbReference type="PROSITE" id="PS50850">
    <property type="entry name" value="MFS"/>
    <property type="match status" value="1"/>
</dbReference>
<feature type="transmembrane region" description="Helical" evidence="7">
    <location>
        <begin position="110"/>
        <end position="128"/>
    </location>
</feature>
<evidence type="ECO:0000259" key="8">
    <source>
        <dbReference type="PROSITE" id="PS50850"/>
    </source>
</evidence>
<dbReference type="PANTHER" id="PTHR42718:SF9">
    <property type="entry name" value="MAJOR FACILITATOR SUPERFAMILY MULTIDRUG TRANSPORTER MFSC"/>
    <property type="match status" value="1"/>
</dbReference>
<dbReference type="InterPro" id="IPR036259">
    <property type="entry name" value="MFS_trans_sf"/>
</dbReference>
<feature type="transmembrane region" description="Helical" evidence="7">
    <location>
        <begin position="12"/>
        <end position="34"/>
    </location>
</feature>
<sequence>MPGLDDRRRWLVLAVCCLSMLLVVLDITVVNVALPAVRREWGAPVPALQWTVDAYTLVLAAFLLPAGAAADRWGRRRVFVLGLLVFGLGSALCALAPGTGWLVAARAVQAVGGTMLNPVAMAIVATAFPEPAERARAIGVFGSVSGLGLVLGPVLGGALVDGWGWRAVFWVNLPVVAAGVAGALRWVPESRAARARRFDPVGQLLVVALLGGTVFGLISAGRSGWSAPTVWGPLAVAAAAVPALGWYEARRTDPLLEVRLLRRGPLVAALAMAFAALCAFGAFLFAVTLYLQEERGMPALRAGLCLAPVGVLILVLSPRAGRAVGRSGPRGPLLVAGVSLALAGLLLLPVGPGTPVPVLLAVFALVGVFQGTVNPPISNTAVSGMPGSMASVAAALASTARQTGSAVGVAVAGSVLAPGVAAGGAAFASAARGVWWLLVAAGVLIALLGAVRPGGAVDRAAAADPAGARDRAAVADRAGVVRGPGQAQSGQSPR</sequence>
<accession>A0A3N4SA79</accession>
<dbReference type="Proteomes" id="UP000266906">
    <property type="component" value="Unassembled WGS sequence"/>
</dbReference>
<dbReference type="InterPro" id="IPR005829">
    <property type="entry name" value="Sugar_transporter_CS"/>
</dbReference>
<dbReference type="AlphaFoldDB" id="A0A3N4SA79"/>
<feature type="transmembrane region" description="Helical" evidence="7">
    <location>
        <begin position="230"/>
        <end position="247"/>
    </location>
</feature>
<feature type="transmembrane region" description="Helical" evidence="7">
    <location>
        <begin position="299"/>
        <end position="321"/>
    </location>
</feature>